<feature type="binding site" evidence="8">
    <location>
        <position position="193"/>
    </location>
    <ligand>
        <name>ATP</name>
        <dbReference type="ChEBI" id="CHEBI:30616"/>
    </ligand>
</feature>
<keyword evidence="4" id="KW-0808">Transferase</keyword>
<comment type="similarity">
    <text evidence="1">Belongs to the protein kinase superfamily. AGC Ser/Thr protein kinase family. RAC subfamily.</text>
</comment>
<dbReference type="PROSITE" id="PS00108">
    <property type="entry name" value="PROTEIN_KINASE_ST"/>
    <property type="match status" value="1"/>
</dbReference>
<dbReference type="Pfam" id="PF00069">
    <property type="entry name" value="Pkinase"/>
    <property type="match status" value="1"/>
</dbReference>
<keyword evidence="6" id="KW-0418">Kinase</keyword>
<dbReference type="InterPro" id="IPR000719">
    <property type="entry name" value="Prot_kinase_dom"/>
</dbReference>
<dbReference type="PROSITE" id="PS00107">
    <property type="entry name" value="PROTEIN_KINASE_ATP"/>
    <property type="match status" value="1"/>
</dbReference>
<keyword evidence="2" id="KW-0723">Serine/threonine-protein kinase</keyword>
<dbReference type="Gene3D" id="2.30.29.30">
    <property type="entry name" value="Pleckstrin-homology domain (PH domain)/Phosphotyrosine-binding domain (PTB)"/>
    <property type="match status" value="1"/>
</dbReference>
<feature type="domain" description="PH" evidence="9">
    <location>
        <begin position="20"/>
        <end position="118"/>
    </location>
</feature>
<protein>
    <submittedName>
        <fullName evidence="13">Non-specific serine/threonine protein kinase</fullName>
    </submittedName>
</protein>
<reference evidence="13" key="2">
    <citation type="submission" date="2020-10" db="UniProtKB">
        <authorList>
            <consortium name="WormBaseParasite"/>
        </authorList>
    </citation>
    <scope>IDENTIFICATION</scope>
</reference>
<dbReference type="PROSITE" id="PS51285">
    <property type="entry name" value="AGC_KINASE_CTER"/>
    <property type="match status" value="1"/>
</dbReference>
<dbReference type="InterPro" id="IPR000961">
    <property type="entry name" value="AGC-kinase_C"/>
</dbReference>
<dbReference type="GO" id="GO:0004674">
    <property type="term" value="F:protein serine/threonine kinase activity"/>
    <property type="evidence" value="ECO:0007669"/>
    <property type="project" value="UniProtKB-KW"/>
</dbReference>
<evidence type="ECO:0000256" key="6">
    <source>
        <dbReference type="ARBA" id="ARBA00022777"/>
    </source>
</evidence>
<feature type="domain" description="AGC-kinase C-terminal" evidence="11">
    <location>
        <begin position="417"/>
        <end position="522"/>
    </location>
</feature>
<dbReference type="SUPFAM" id="SSF56112">
    <property type="entry name" value="Protein kinase-like (PK-like)"/>
    <property type="match status" value="1"/>
</dbReference>
<dbReference type="InterPro" id="IPR017441">
    <property type="entry name" value="Protein_kinase_ATP_BS"/>
</dbReference>
<dbReference type="SMART" id="SM00220">
    <property type="entry name" value="S_TKc"/>
    <property type="match status" value="1"/>
</dbReference>
<keyword evidence="3" id="KW-0597">Phosphoprotein</keyword>
<evidence type="ECO:0000313" key="13">
    <source>
        <dbReference type="WBParaSite" id="Pan_g5027.t1"/>
    </source>
</evidence>
<dbReference type="InterPro" id="IPR001849">
    <property type="entry name" value="PH_domain"/>
</dbReference>
<dbReference type="SMART" id="SM00233">
    <property type="entry name" value="PH"/>
    <property type="match status" value="1"/>
</dbReference>
<evidence type="ECO:0000256" key="1">
    <source>
        <dbReference type="ARBA" id="ARBA00006935"/>
    </source>
</evidence>
<keyword evidence="7 8" id="KW-0067">ATP-binding</keyword>
<evidence type="ECO:0000313" key="12">
    <source>
        <dbReference type="Proteomes" id="UP000492821"/>
    </source>
</evidence>
<keyword evidence="12" id="KW-1185">Reference proteome</keyword>
<dbReference type="PANTHER" id="PTHR24351">
    <property type="entry name" value="RIBOSOMAL PROTEIN S6 KINASE"/>
    <property type="match status" value="1"/>
</dbReference>
<evidence type="ECO:0000259" key="9">
    <source>
        <dbReference type="PROSITE" id="PS50003"/>
    </source>
</evidence>
<name>A0A7E4VZ52_PANRE</name>
<evidence type="ECO:0000259" key="10">
    <source>
        <dbReference type="PROSITE" id="PS50011"/>
    </source>
</evidence>
<evidence type="ECO:0000256" key="3">
    <source>
        <dbReference type="ARBA" id="ARBA00022553"/>
    </source>
</evidence>
<dbReference type="WBParaSite" id="Pan_g5027.t1">
    <property type="protein sequence ID" value="Pan_g5027.t1"/>
    <property type="gene ID" value="Pan_g5027"/>
</dbReference>
<organism evidence="12 13">
    <name type="scientific">Panagrellus redivivus</name>
    <name type="common">Microworm</name>
    <dbReference type="NCBI Taxonomy" id="6233"/>
    <lineage>
        <taxon>Eukaryota</taxon>
        <taxon>Metazoa</taxon>
        <taxon>Ecdysozoa</taxon>
        <taxon>Nematoda</taxon>
        <taxon>Chromadorea</taxon>
        <taxon>Rhabditida</taxon>
        <taxon>Tylenchina</taxon>
        <taxon>Panagrolaimomorpha</taxon>
        <taxon>Panagrolaimoidea</taxon>
        <taxon>Panagrolaimidae</taxon>
        <taxon>Panagrellus</taxon>
    </lineage>
</organism>
<dbReference type="InterPro" id="IPR008271">
    <property type="entry name" value="Ser/Thr_kinase_AS"/>
</dbReference>
<dbReference type="SMART" id="SM00133">
    <property type="entry name" value="S_TK_X"/>
    <property type="match status" value="1"/>
</dbReference>
<dbReference type="PROSITE" id="PS50003">
    <property type="entry name" value="PH_DOMAIN"/>
    <property type="match status" value="1"/>
</dbReference>
<dbReference type="InterPro" id="IPR011993">
    <property type="entry name" value="PH-like_dom_sf"/>
</dbReference>
<dbReference type="Pfam" id="PF00169">
    <property type="entry name" value="PH"/>
    <property type="match status" value="1"/>
</dbReference>
<keyword evidence="5 8" id="KW-0547">Nucleotide-binding</keyword>
<dbReference type="GO" id="GO:0005524">
    <property type="term" value="F:ATP binding"/>
    <property type="evidence" value="ECO:0007669"/>
    <property type="project" value="UniProtKB-UniRule"/>
</dbReference>
<dbReference type="FunFam" id="1.10.510.10:FF:000008">
    <property type="entry name" value="Non-specific serine/threonine protein kinase"/>
    <property type="match status" value="1"/>
</dbReference>
<dbReference type="Gene3D" id="1.10.510.10">
    <property type="entry name" value="Transferase(Phosphotransferase) domain 1"/>
    <property type="match status" value="1"/>
</dbReference>
<dbReference type="PROSITE" id="PS50011">
    <property type="entry name" value="PROTEIN_KINASE_DOM"/>
    <property type="match status" value="1"/>
</dbReference>
<dbReference type="SUPFAM" id="SSF50729">
    <property type="entry name" value="PH domain-like"/>
    <property type="match status" value="1"/>
</dbReference>
<evidence type="ECO:0000259" key="11">
    <source>
        <dbReference type="PROSITE" id="PS51285"/>
    </source>
</evidence>
<reference evidence="12" key="1">
    <citation type="journal article" date="2013" name="Genetics">
        <title>The draft genome and transcriptome of Panagrellus redivivus are shaped by the harsh demands of a free-living lifestyle.</title>
        <authorList>
            <person name="Srinivasan J."/>
            <person name="Dillman A.R."/>
            <person name="Macchietto M.G."/>
            <person name="Heikkinen L."/>
            <person name="Lakso M."/>
            <person name="Fracchia K.M."/>
            <person name="Antoshechkin I."/>
            <person name="Mortazavi A."/>
            <person name="Wong G."/>
            <person name="Sternberg P.W."/>
        </authorList>
    </citation>
    <scope>NUCLEOTIDE SEQUENCE [LARGE SCALE GENOMIC DNA]</scope>
    <source>
        <strain evidence="12">MT8872</strain>
    </source>
</reference>
<evidence type="ECO:0000256" key="8">
    <source>
        <dbReference type="PROSITE-ProRule" id="PRU10141"/>
    </source>
</evidence>
<dbReference type="Gene3D" id="3.30.200.20">
    <property type="entry name" value="Phosphorylase Kinase, domain 1"/>
    <property type="match status" value="1"/>
</dbReference>
<feature type="domain" description="Protein kinase" evidence="10">
    <location>
        <begin position="155"/>
        <end position="416"/>
    </location>
</feature>
<evidence type="ECO:0000256" key="5">
    <source>
        <dbReference type="ARBA" id="ARBA00022741"/>
    </source>
</evidence>
<accession>A0A7E4VZ52</accession>
<evidence type="ECO:0000256" key="2">
    <source>
        <dbReference type="ARBA" id="ARBA00022527"/>
    </source>
</evidence>
<dbReference type="AlphaFoldDB" id="A0A7E4VZ52"/>
<proteinExistence type="inferred from homology"/>
<dbReference type="Proteomes" id="UP000492821">
    <property type="component" value="Unassembled WGS sequence"/>
</dbReference>
<evidence type="ECO:0000256" key="7">
    <source>
        <dbReference type="ARBA" id="ARBA00022840"/>
    </source>
</evidence>
<evidence type="ECO:0000256" key="4">
    <source>
        <dbReference type="ARBA" id="ARBA00022679"/>
    </source>
</evidence>
<sequence length="522" mass="59984">MASNSNPTSPSVQPARQHPVIIHEGWLQKCGSKNLKYRYFILFSDGGLLGFKKPRARGDYSSPVKTYTVTTVLELNDPASTKFTIKGVKSSKVIERTFSANNVFDREKWYEALQKVAARDKDPVMHAEKSEVSISSTAMEPGIHGLKPNVTFKDFDFVRFLGSGANGQVLLGKERKSGKFYAVKMLKKKSVVKMDQIVNESRVLFVCKHQFVTSMAYAFKTAGHVCFVMDFGIGGDLRHHLADTRETDGKYFDINRTRFYAAEIACGLGHLHYHGMVYRDLKLENVLLDRSGHVKLVDFGLCAENFDDQNRLRSFCGTPEYMAPEVLDVKCEGYGRAVDWWALGIVVYEMIYGLSPFFETDQFEIYRLIREEPVTFPTPSDPVTQAFIRHLLQKNQKERLGSGPGDIRDVQDHAFFKDMDWAKLHRFEVKPPFAPDLKDETDTKYFDKDILSKEIKLTDFDDDDDVTWDQRFQRHQMRRFLSSVDNLEATNTEEDFFRDLFRDNPECRKAFTAFSFHPARKG</sequence>
<dbReference type="InterPro" id="IPR011009">
    <property type="entry name" value="Kinase-like_dom_sf"/>
</dbReference>